<gene>
    <name evidence="1" type="ORF">RO07_04015</name>
</gene>
<accession>A0ABN4EYZ7</accession>
<name>A0ABN4EYZ7_PANPU</name>
<dbReference type="EMBL" id="CP010310">
    <property type="protein sequence ID" value="AJC19857.2"/>
    <property type="molecule type" value="Genomic_DNA"/>
</dbReference>
<evidence type="ECO:0000313" key="2">
    <source>
        <dbReference type="Proteomes" id="UP000035086"/>
    </source>
</evidence>
<organism evidence="1 2">
    <name type="scientific">Pandoraea pulmonicola</name>
    <dbReference type="NCBI Taxonomy" id="93221"/>
    <lineage>
        <taxon>Bacteria</taxon>
        <taxon>Pseudomonadati</taxon>
        <taxon>Pseudomonadota</taxon>
        <taxon>Betaproteobacteria</taxon>
        <taxon>Burkholderiales</taxon>
        <taxon>Burkholderiaceae</taxon>
        <taxon>Pandoraea</taxon>
    </lineage>
</organism>
<reference evidence="1" key="1">
    <citation type="submission" date="2016-11" db="EMBL/GenBank/DDBJ databases">
        <title>Complete Genome Sequencing of Pandoraea pulmonicola DSM 16583.</title>
        <authorList>
            <person name="Chan K.-G."/>
        </authorList>
    </citation>
    <scope>NUCLEOTIDE SEQUENCE</scope>
    <source>
        <strain evidence="1">DSM 16583</strain>
    </source>
</reference>
<sequence length="280" mass="30985">MKKIHAQMEALGKDAGKAWFEKEGGVRGLARKYGIKPTNLKNYVLKNGDLTADGKDIVKGASKEKVTKEKLLQCEHLLLAGEWPEDGVRGLAKKLNVKYDDLRKPLKNYFSAKGLSMPPPAKIARESPNTAAVKEIHAQMKALGEHGGKAWFQAEGGCKGLARKYGIKPKTLGRYFLENGDLSSNGNDVVYGDSKNPVTIDILRKCEQLRSEGKWPKGGVTEVAETFNVRSDLLKNYFKANGTLRKRLGERRLKAIKEGTSLEQRKAQRLAQQKGHSQVG</sequence>
<proteinExistence type="predicted"/>
<keyword evidence="2" id="KW-1185">Reference proteome</keyword>
<evidence type="ECO:0000313" key="1">
    <source>
        <dbReference type="EMBL" id="AJC19857.2"/>
    </source>
</evidence>
<protein>
    <submittedName>
        <fullName evidence="1">Uncharacterized protein</fullName>
    </submittedName>
</protein>
<dbReference type="Proteomes" id="UP000035086">
    <property type="component" value="Chromosome"/>
</dbReference>